<dbReference type="PROSITE" id="PS50125">
    <property type="entry name" value="GUANYLATE_CYCLASE_2"/>
    <property type="match status" value="1"/>
</dbReference>
<name>A0ABP8J298_9ACTN</name>
<dbReference type="EMBL" id="BAABFR010000003">
    <property type="protein sequence ID" value="GAA4383615.1"/>
    <property type="molecule type" value="Genomic_DNA"/>
</dbReference>
<dbReference type="InterPro" id="IPR029787">
    <property type="entry name" value="Nucleotide_cyclase"/>
</dbReference>
<sequence>MAGGVDDRDDRADRLRSLGVWAGSGVDEDQVALYRFLLDAGMPIDKLRAVIAGGDPQVALAEHRLLGDGRRYDLDAVAARAGLAPAGVVEVLRALGLAVPAAGEETLSTADLRAVEVFAEVSGFFGEETMLRFGRVVRSAVGRIADAAVAMFGISVEDPLRQRGGTGAEVTEAADRALGSLGLVPELFAALFARQALDAVRRASIAHGADSSHETITVTVGFGDLVGSTAWVRTRTPRELAVALGEFERVAQASLAGQARLVKTIGDEVMFVALTPDEACHTALNLIAELRSAHLPELRVGLAHGRVVALDGDLYGPVVNLAARLVHQAQPGQILADPALAAAADGTGLSFTALAPRRLAGFDEPVVPHAVEARR</sequence>
<gene>
    <name evidence="2" type="ORF">GCM10023147_03010</name>
</gene>
<dbReference type="SMART" id="SM00044">
    <property type="entry name" value="CYCc"/>
    <property type="match status" value="1"/>
</dbReference>
<dbReference type="InterPro" id="IPR001054">
    <property type="entry name" value="A/G_cyclase"/>
</dbReference>
<dbReference type="Proteomes" id="UP001500635">
    <property type="component" value="Unassembled WGS sequence"/>
</dbReference>
<accession>A0ABP8J298</accession>
<feature type="domain" description="Guanylate cyclase" evidence="1">
    <location>
        <begin position="219"/>
        <end position="326"/>
    </location>
</feature>
<evidence type="ECO:0000259" key="1">
    <source>
        <dbReference type="PROSITE" id="PS50125"/>
    </source>
</evidence>
<dbReference type="SUPFAM" id="SSF55073">
    <property type="entry name" value="Nucleotide cyclase"/>
    <property type="match status" value="1"/>
</dbReference>
<organism evidence="2 3">
    <name type="scientific">Tsukamurella soli</name>
    <dbReference type="NCBI Taxonomy" id="644556"/>
    <lineage>
        <taxon>Bacteria</taxon>
        <taxon>Bacillati</taxon>
        <taxon>Actinomycetota</taxon>
        <taxon>Actinomycetes</taxon>
        <taxon>Mycobacteriales</taxon>
        <taxon>Tsukamurellaceae</taxon>
        <taxon>Tsukamurella</taxon>
    </lineage>
</organism>
<dbReference type="CDD" id="cd07302">
    <property type="entry name" value="CHD"/>
    <property type="match status" value="1"/>
</dbReference>
<dbReference type="Pfam" id="PF00211">
    <property type="entry name" value="Guanylate_cyc"/>
    <property type="match status" value="1"/>
</dbReference>
<evidence type="ECO:0000313" key="3">
    <source>
        <dbReference type="Proteomes" id="UP001500635"/>
    </source>
</evidence>
<reference evidence="3" key="1">
    <citation type="journal article" date="2019" name="Int. J. Syst. Evol. Microbiol.">
        <title>The Global Catalogue of Microorganisms (GCM) 10K type strain sequencing project: providing services to taxonomists for standard genome sequencing and annotation.</title>
        <authorList>
            <consortium name="The Broad Institute Genomics Platform"/>
            <consortium name="The Broad Institute Genome Sequencing Center for Infectious Disease"/>
            <person name="Wu L."/>
            <person name="Ma J."/>
        </authorList>
    </citation>
    <scope>NUCLEOTIDE SEQUENCE [LARGE SCALE GENOMIC DNA]</scope>
    <source>
        <strain evidence="3">JCM 17688</strain>
    </source>
</reference>
<protein>
    <submittedName>
        <fullName evidence="2">Adenylate/guanylate cyclase domain-containing protein</fullName>
    </submittedName>
</protein>
<dbReference type="RefSeq" id="WP_344989876.1">
    <property type="nucleotide sequence ID" value="NZ_BAABFR010000003.1"/>
</dbReference>
<evidence type="ECO:0000313" key="2">
    <source>
        <dbReference type="EMBL" id="GAA4383615.1"/>
    </source>
</evidence>
<comment type="caution">
    <text evidence="2">The sequence shown here is derived from an EMBL/GenBank/DDBJ whole genome shotgun (WGS) entry which is preliminary data.</text>
</comment>
<proteinExistence type="predicted"/>
<keyword evidence="3" id="KW-1185">Reference proteome</keyword>
<dbReference type="Gene3D" id="3.30.70.1230">
    <property type="entry name" value="Nucleotide cyclase"/>
    <property type="match status" value="1"/>
</dbReference>